<dbReference type="InterPro" id="IPR043504">
    <property type="entry name" value="Peptidase_S1_PA_chymotrypsin"/>
</dbReference>
<feature type="signal peptide" evidence="2">
    <location>
        <begin position="1"/>
        <end position="27"/>
    </location>
</feature>
<name>A0A418KW40_9ACTN</name>
<dbReference type="EMBL" id="QUAL01000025">
    <property type="protein sequence ID" value="RIQ34875.1"/>
    <property type="molecule type" value="Genomic_DNA"/>
</dbReference>
<evidence type="ECO:0000256" key="2">
    <source>
        <dbReference type="SAM" id="SignalP"/>
    </source>
</evidence>
<keyword evidence="4" id="KW-1185">Reference proteome</keyword>
<feature type="chain" id="PRO_5019218688" description="Peptidase" evidence="2">
    <location>
        <begin position="28"/>
        <end position="312"/>
    </location>
</feature>
<evidence type="ECO:0000313" key="4">
    <source>
        <dbReference type="Proteomes" id="UP000284057"/>
    </source>
</evidence>
<comment type="caution">
    <text evidence="3">The sequence shown here is derived from an EMBL/GenBank/DDBJ whole genome shotgun (WGS) entry which is preliminary data.</text>
</comment>
<dbReference type="Gene3D" id="2.40.10.10">
    <property type="entry name" value="Trypsin-like serine proteases"/>
    <property type="match status" value="2"/>
</dbReference>
<gene>
    <name evidence="3" type="ORF">DY240_03150</name>
</gene>
<evidence type="ECO:0000313" key="3">
    <source>
        <dbReference type="EMBL" id="RIQ34875.1"/>
    </source>
</evidence>
<dbReference type="RefSeq" id="WP_119658516.1">
    <property type="nucleotide sequence ID" value="NZ_QUAL01000025.1"/>
</dbReference>
<dbReference type="PANTHER" id="PTHR15462:SF19">
    <property type="entry name" value="PEPTIDASE S1 DOMAIN-CONTAINING PROTEIN"/>
    <property type="match status" value="1"/>
</dbReference>
<dbReference type="InterPro" id="IPR009003">
    <property type="entry name" value="Peptidase_S1_PA"/>
</dbReference>
<protein>
    <recommendedName>
        <fullName evidence="5">Peptidase</fullName>
    </recommendedName>
</protein>
<dbReference type="OrthoDB" id="5121599at2"/>
<dbReference type="SUPFAM" id="SSF50494">
    <property type="entry name" value="Trypsin-like serine proteases"/>
    <property type="match status" value="1"/>
</dbReference>
<sequence>MRRPVIRSLLAGTALVVSGIAATPALAGTDATTATADGVRASAVVHQEQATTRAQQRAVEAYWTPERMRAAIPADATLDGDARTAATAAAAKAKPRPAAVPENPRPQLGKVFFTIGGVDYVCSGTATTSGNGDVVTTAGHCLHEGDGGAFATRFTFVPAYDNGSAPYGQWSASDLFTSSGWANSGDFNVDVGFAVMNENSSGQSLTSVVGSYPIAFNLARGLSYTSYGYPAAPPFNGQRLYSCSGTARNDPFGATTQGIPCDMTGGSSGGGWITGGRLNSVNSYKYNNDPNTMYGPYFGSTAQSIYNAAAAA</sequence>
<dbReference type="InterPro" id="IPR050966">
    <property type="entry name" value="Glutamyl_endopeptidase"/>
</dbReference>
<proteinExistence type="predicted"/>
<dbReference type="PANTHER" id="PTHR15462">
    <property type="entry name" value="SERINE PROTEASE"/>
    <property type="match status" value="1"/>
</dbReference>
<accession>A0A418KW40</accession>
<dbReference type="AlphaFoldDB" id="A0A418KW40"/>
<evidence type="ECO:0000256" key="1">
    <source>
        <dbReference type="ARBA" id="ARBA00022729"/>
    </source>
</evidence>
<evidence type="ECO:0008006" key="5">
    <source>
        <dbReference type="Google" id="ProtNLM"/>
    </source>
</evidence>
<dbReference type="Proteomes" id="UP000284057">
    <property type="component" value="Unassembled WGS sequence"/>
</dbReference>
<reference evidence="3 4" key="1">
    <citation type="submission" date="2018-09" db="EMBL/GenBank/DDBJ databases">
        <title>Isolation, diversity and antifungal activity of actinobacteria from wheat.</title>
        <authorList>
            <person name="Han C."/>
        </authorList>
    </citation>
    <scope>NUCLEOTIDE SEQUENCE [LARGE SCALE GENOMIC DNA]</scope>
    <source>
        <strain evidence="3 4">NEAU-YY265</strain>
    </source>
</reference>
<organism evidence="3 4">
    <name type="scientific">Jiangella rhizosphaerae</name>
    <dbReference type="NCBI Taxonomy" id="2293569"/>
    <lineage>
        <taxon>Bacteria</taxon>
        <taxon>Bacillati</taxon>
        <taxon>Actinomycetota</taxon>
        <taxon>Actinomycetes</taxon>
        <taxon>Jiangellales</taxon>
        <taxon>Jiangellaceae</taxon>
        <taxon>Jiangella</taxon>
    </lineage>
</organism>
<keyword evidence="1 2" id="KW-0732">Signal</keyword>